<dbReference type="GeneID" id="116291154"/>
<evidence type="ECO:0000256" key="9">
    <source>
        <dbReference type="ARBA" id="ARBA00045223"/>
    </source>
</evidence>
<keyword evidence="10" id="KW-1185">Reference proteome</keyword>
<dbReference type="InterPro" id="IPR050891">
    <property type="entry name" value="TatD-type_Hydrolase"/>
</dbReference>
<dbReference type="SUPFAM" id="SSF54928">
    <property type="entry name" value="RNA-binding domain, RBD"/>
    <property type="match status" value="1"/>
</dbReference>
<comment type="similarity">
    <text evidence="1">Belongs to the metallo-dependent hydrolases superfamily. TatD-type hydrolase family.</text>
</comment>
<evidence type="ECO:0000256" key="1">
    <source>
        <dbReference type="ARBA" id="ARBA00009275"/>
    </source>
</evidence>
<evidence type="ECO:0000256" key="8">
    <source>
        <dbReference type="ARBA" id="ARBA00039767"/>
    </source>
</evidence>
<dbReference type="FunFam" id="3.20.20.140:FF:000018">
    <property type="entry name" value="3'-5' ssDNA/RNA exonuclease TatD"/>
    <property type="match status" value="1"/>
</dbReference>
<dbReference type="GO" id="GO:0046872">
    <property type="term" value="F:metal ion binding"/>
    <property type="evidence" value="ECO:0007669"/>
    <property type="project" value="UniProtKB-KW"/>
</dbReference>
<evidence type="ECO:0000256" key="2">
    <source>
        <dbReference type="ARBA" id="ARBA00022490"/>
    </source>
</evidence>
<dbReference type="RefSeq" id="XP_031554140.1">
    <property type="nucleotide sequence ID" value="XM_031698280.1"/>
</dbReference>
<dbReference type="InterPro" id="IPR032466">
    <property type="entry name" value="Metal_Hydrolase"/>
</dbReference>
<sequence length="423" mass="47189">MAGNQKFHISNLSPKSTKESLAKYLGLDATPYLRSSSWVDLPLDKSGKSLGFAYVNVPTHLGTHMTDLNNTKYMDKRIVVQPVYGKGSQPSMYSSPNVFVPFDMANYASGAWPRPGNIRNRRYGGHPISYEQVSIPVEKKLALIDVAINLTNKIFSLDLDFVLDRALNAGIEKMILTGNTIQMSDKAVLLANRHPGFIYAGVGIHPHFAEKQWNAKTLEVMKRLVSLPEVVAVGEVGLDFHRNYSKQENQIEAFEKQVELACEFKKPLLAHERAAHQKFMEILSKFRGRLPPIVVHCFTGTKQEMKTYVAMGFYIGITGFICKEKVGKNLREAIADCPLDRILLESDAPYMIPNAPITDLDSVCRSLISKCKTGRNEPCTLPVVAYTVAKCLEVDVEEVTKATMDNANRVFNLTNTTPVDEES</sequence>
<dbReference type="CDD" id="cd00590">
    <property type="entry name" value="RRM_SF"/>
    <property type="match status" value="1"/>
</dbReference>
<dbReference type="OrthoDB" id="413993at2759"/>
<evidence type="ECO:0000313" key="10">
    <source>
        <dbReference type="Proteomes" id="UP000515163"/>
    </source>
</evidence>
<dbReference type="Pfam" id="PF01026">
    <property type="entry name" value="TatD_DNase"/>
    <property type="match status" value="1"/>
</dbReference>
<dbReference type="AlphaFoldDB" id="A0A6P8HN93"/>
<keyword evidence="6" id="KW-0269">Exonuclease</keyword>
<dbReference type="Proteomes" id="UP000515163">
    <property type="component" value="Unplaced"/>
</dbReference>
<protein>
    <recommendedName>
        <fullName evidence="8">Deoxyribonuclease TATDN1</fullName>
    </recommendedName>
</protein>
<dbReference type="PANTHER" id="PTHR10060:SF15">
    <property type="entry name" value="DEOXYRIBONUCLEASE TATDN1"/>
    <property type="match status" value="1"/>
</dbReference>
<proteinExistence type="inferred from homology"/>
<evidence type="ECO:0000256" key="6">
    <source>
        <dbReference type="ARBA" id="ARBA00022839"/>
    </source>
</evidence>
<dbReference type="InterPro" id="IPR001130">
    <property type="entry name" value="TatD-like"/>
</dbReference>
<dbReference type="GO" id="GO:0003676">
    <property type="term" value="F:nucleic acid binding"/>
    <property type="evidence" value="ECO:0007669"/>
    <property type="project" value="InterPro"/>
</dbReference>
<keyword evidence="3" id="KW-0540">Nuclease</keyword>
<name>A0A6P8HN93_ACTTE</name>
<reference evidence="11" key="1">
    <citation type="submission" date="2025-08" db="UniProtKB">
        <authorList>
            <consortium name="RefSeq"/>
        </authorList>
    </citation>
    <scope>IDENTIFICATION</scope>
    <source>
        <tissue evidence="11">Tentacle</tissue>
    </source>
</reference>
<organism evidence="10 11">
    <name type="scientific">Actinia tenebrosa</name>
    <name type="common">Australian red waratah sea anemone</name>
    <dbReference type="NCBI Taxonomy" id="6105"/>
    <lineage>
        <taxon>Eukaryota</taxon>
        <taxon>Metazoa</taxon>
        <taxon>Cnidaria</taxon>
        <taxon>Anthozoa</taxon>
        <taxon>Hexacorallia</taxon>
        <taxon>Actiniaria</taxon>
        <taxon>Actiniidae</taxon>
        <taxon>Actinia</taxon>
    </lineage>
</organism>
<dbReference type="InterPro" id="IPR035979">
    <property type="entry name" value="RBD_domain_sf"/>
</dbReference>
<comment type="function">
    <text evidence="9">Deoxyribonuclease which catalyzes (in vitro) the decatenation of kinetoplast DNA, which are circular DNA catenated to each other, producing linear DNA molecules. Plays an important role in chromosomal segregation and cell cycle progression during eye development probably via its DNA decatenation activity.</text>
</comment>
<dbReference type="CDD" id="cd01310">
    <property type="entry name" value="TatD_DNAse"/>
    <property type="match status" value="1"/>
</dbReference>
<keyword evidence="7" id="KW-0460">Magnesium</keyword>
<dbReference type="GO" id="GO:0005829">
    <property type="term" value="C:cytosol"/>
    <property type="evidence" value="ECO:0007669"/>
    <property type="project" value="TreeGrafter"/>
</dbReference>
<dbReference type="GO" id="GO:0008310">
    <property type="term" value="F:single-stranded DNA 3'-5' DNA exonuclease activity"/>
    <property type="evidence" value="ECO:0007669"/>
    <property type="project" value="TreeGrafter"/>
</dbReference>
<evidence type="ECO:0000313" key="11">
    <source>
        <dbReference type="RefSeq" id="XP_031554140.1"/>
    </source>
</evidence>
<dbReference type="InParanoid" id="A0A6P8HN93"/>
<accession>A0A6P8HN93</accession>
<keyword evidence="2" id="KW-0963">Cytoplasm</keyword>
<keyword evidence="4" id="KW-0479">Metal-binding</keyword>
<dbReference type="PANTHER" id="PTHR10060">
    <property type="entry name" value="TATD FAMILY DEOXYRIBONUCLEASE"/>
    <property type="match status" value="1"/>
</dbReference>
<evidence type="ECO:0000256" key="7">
    <source>
        <dbReference type="ARBA" id="ARBA00022842"/>
    </source>
</evidence>
<dbReference type="Gene3D" id="3.20.20.140">
    <property type="entry name" value="Metal-dependent hydrolases"/>
    <property type="match status" value="1"/>
</dbReference>
<evidence type="ECO:0000256" key="4">
    <source>
        <dbReference type="ARBA" id="ARBA00022723"/>
    </source>
</evidence>
<evidence type="ECO:0000256" key="5">
    <source>
        <dbReference type="ARBA" id="ARBA00022801"/>
    </source>
</evidence>
<keyword evidence="5" id="KW-0378">Hydrolase</keyword>
<dbReference type="SUPFAM" id="SSF51556">
    <property type="entry name" value="Metallo-dependent hydrolases"/>
    <property type="match status" value="1"/>
</dbReference>
<evidence type="ECO:0000256" key="3">
    <source>
        <dbReference type="ARBA" id="ARBA00022722"/>
    </source>
</evidence>
<gene>
    <name evidence="11" type="primary">LOC116291154</name>
</gene>
<dbReference type="KEGG" id="aten:116291154"/>